<reference evidence="1 2" key="1">
    <citation type="submission" date="2018-11" db="EMBL/GenBank/DDBJ databases">
        <title>Paraburkholderia sp. DHOA04, isolated from soil.</title>
        <authorList>
            <person name="Gao Z.-H."/>
            <person name="Qiu L.-H."/>
            <person name="Fu J.-C."/>
        </authorList>
    </citation>
    <scope>NUCLEOTIDE SEQUENCE [LARGE SCALE GENOMIC DNA]</scope>
    <source>
        <strain evidence="1 2">DHOA04</strain>
    </source>
</reference>
<evidence type="ECO:0008006" key="3">
    <source>
        <dbReference type="Google" id="ProtNLM"/>
    </source>
</evidence>
<gene>
    <name evidence="1" type="ORF">D1Y85_26145</name>
</gene>
<keyword evidence="2" id="KW-1185">Reference proteome</keyword>
<evidence type="ECO:0000313" key="1">
    <source>
        <dbReference type="EMBL" id="RQG99810.1"/>
    </source>
</evidence>
<dbReference type="EMBL" id="RQIS01000034">
    <property type="protein sequence ID" value="RQG99810.1"/>
    <property type="molecule type" value="Genomic_DNA"/>
</dbReference>
<comment type="caution">
    <text evidence="1">The sequence shown here is derived from an EMBL/GenBank/DDBJ whole genome shotgun (WGS) entry which is preliminary data.</text>
</comment>
<accession>A0A3N6MQ87</accession>
<dbReference type="OrthoDB" id="9101182at2"/>
<dbReference type="Proteomes" id="UP000272778">
    <property type="component" value="Unassembled WGS sequence"/>
</dbReference>
<proteinExistence type="predicted"/>
<protein>
    <recommendedName>
        <fullName evidence="3">DUF3022 domain-containing protein</fullName>
    </recommendedName>
</protein>
<evidence type="ECO:0000313" key="2">
    <source>
        <dbReference type="Proteomes" id="UP000272778"/>
    </source>
</evidence>
<sequence>MPIYQITRSVLERVAQAVSRSFHDDAIYSEQAAADGRLKVLIVRNPVGDDTPYISLRFPGDLLDRLEALGPKQSAIVGDQIRKIVAERLVDYQDARDAGTLGRNNPFLIEFDDRIFDDVSGG</sequence>
<name>A0A3N6MQ87_9BURK</name>
<dbReference type="AlphaFoldDB" id="A0A3N6MQ87"/>
<dbReference type="RefSeq" id="WP_124153977.1">
    <property type="nucleotide sequence ID" value="NZ_RQIS01000034.1"/>
</dbReference>
<organism evidence="1 2">
    <name type="scientific">Paraburkholderia dinghuensis</name>
    <dbReference type="NCBI Taxonomy" id="2305225"/>
    <lineage>
        <taxon>Bacteria</taxon>
        <taxon>Pseudomonadati</taxon>
        <taxon>Pseudomonadota</taxon>
        <taxon>Betaproteobacteria</taxon>
        <taxon>Burkholderiales</taxon>
        <taxon>Burkholderiaceae</taxon>
        <taxon>Paraburkholderia</taxon>
    </lineage>
</organism>